<keyword evidence="6" id="KW-1185">Reference proteome</keyword>
<evidence type="ECO:0000256" key="4">
    <source>
        <dbReference type="PROSITE-ProRule" id="PRU00125"/>
    </source>
</evidence>
<dbReference type="PROSITE" id="PS50023">
    <property type="entry name" value="LIM_DOMAIN_2"/>
    <property type="match status" value="1"/>
</dbReference>
<reference evidence="7" key="2">
    <citation type="submission" date="2023-11" db="UniProtKB">
        <authorList>
            <consortium name="WormBaseParasite"/>
        </authorList>
    </citation>
    <scope>IDENTIFICATION</scope>
</reference>
<keyword evidence="2 4" id="KW-0862">Zinc</keyword>
<evidence type="ECO:0000313" key="7">
    <source>
        <dbReference type="WBParaSite" id="SRDH1_61640.2"/>
    </source>
</evidence>
<proteinExistence type="predicted"/>
<dbReference type="InterPro" id="IPR001781">
    <property type="entry name" value="Znf_LIM"/>
</dbReference>
<dbReference type="CDD" id="cd09358">
    <property type="entry name" value="LIM_Mical_like"/>
    <property type="match status" value="1"/>
</dbReference>
<dbReference type="GO" id="GO:0046872">
    <property type="term" value="F:metal ion binding"/>
    <property type="evidence" value="ECO:0007669"/>
    <property type="project" value="UniProtKB-KW"/>
</dbReference>
<dbReference type="Pfam" id="PF00412">
    <property type="entry name" value="LIM"/>
    <property type="match status" value="1"/>
</dbReference>
<dbReference type="SUPFAM" id="SSF57716">
    <property type="entry name" value="Glucocorticoid receptor-like (DNA-binding domain)"/>
    <property type="match status" value="2"/>
</dbReference>
<name>A0AA85FQD4_9TREM</name>
<sequence length="451" mass="52178">MHFSKVNGNESHHKMPAKSIFHNHDVVKGSSTDVAPLEHLFVTKFSKLTIDDEYKYNLAYLVTENNGTIPAVKSSQTENQRSVTSNTKPFNRIHVDSIQRKSEPVIHTDHRGFHRSCRYRRQKPLRGKVAARRSSPVYISSPESYEHMSSDFDDRREFDHSSFAKHLSKVHDNNGINQSHFFEHKKAPVLNNAPLDTISSKLNCCALKCPTSLNIDSPLCELKNNLKVQKPDPNTNNIVSRRETFRTIEKTRRQANNRVESMKIEVNAPDPLMRDDFCSHDVASRVKAFKALMKSEELESIDQNSETKSIKKVTDERKIPNVPYQENHIGLRRSKTFSGEQMSRRYQQYMDLCFDCGKRIYPVDRISTGERVYHKSCFRCATCQRTLLVGNFASLDGVIFCKPHYIEQFHMSAGRYEYRQSLSMLTDEEYLVEVRMTIVTKSWRLDDTAQN</sequence>
<keyword evidence="1 4" id="KW-0479">Metal-binding</keyword>
<organism evidence="6 7">
    <name type="scientific">Schistosoma rodhaini</name>
    <dbReference type="NCBI Taxonomy" id="6188"/>
    <lineage>
        <taxon>Eukaryota</taxon>
        <taxon>Metazoa</taxon>
        <taxon>Spiralia</taxon>
        <taxon>Lophotrochozoa</taxon>
        <taxon>Platyhelminthes</taxon>
        <taxon>Trematoda</taxon>
        <taxon>Digenea</taxon>
        <taxon>Strigeidida</taxon>
        <taxon>Schistosomatoidea</taxon>
        <taxon>Schistosomatidae</taxon>
        <taxon>Schistosoma</taxon>
    </lineage>
</organism>
<dbReference type="SMART" id="SM00132">
    <property type="entry name" value="LIM"/>
    <property type="match status" value="1"/>
</dbReference>
<dbReference type="Gene3D" id="2.10.110.10">
    <property type="entry name" value="Cysteine Rich Protein"/>
    <property type="match status" value="1"/>
</dbReference>
<dbReference type="PANTHER" id="PTHR24206">
    <property type="entry name" value="OS06G0237300 PROTEIN"/>
    <property type="match status" value="1"/>
</dbReference>
<evidence type="ECO:0000256" key="1">
    <source>
        <dbReference type="ARBA" id="ARBA00022723"/>
    </source>
</evidence>
<dbReference type="Proteomes" id="UP000050792">
    <property type="component" value="Unassembled WGS sequence"/>
</dbReference>
<dbReference type="PROSITE" id="PS00478">
    <property type="entry name" value="LIM_DOMAIN_1"/>
    <property type="match status" value="1"/>
</dbReference>
<reference evidence="6" key="1">
    <citation type="submission" date="2022-06" db="EMBL/GenBank/DDBJ databases">
        <authorList>
            <person name="Berger JAMES D."/>
            <person name="Berger JAMES D."/>
        </authorList>
    </citation>
    <scope>NUCLEOTIDE SEQUENCE [LARGE SCALE GENOMIC DNA]</scope>
</reference>
<accession>A0AA85FQD4</accession>
<evidence type="ECO:0000259" key="5">
    <source>
        <dbReference type="PROSITE" id="PS50023"/>
    </source>
</evidence>
<evidence type="ECO:0000313" key="6">
    <source>
        <dbReference type="Proteomes" id="UP000050792"/>
    </source>
</evidence>
<dbReference type="WBParaSite" id="SRDH1_61640.2">
    <property type="protein sequence ID" value="SRDH1_61640.2"/>
    <property type="gene ID" value="SRDH1_61640"/>
</dbReference>
<evidence type="ECO:0000256" key="3">
    <source>
        <dbReference type="ARBA" id="ARBA00023038"/>
    </source>
</evidence>
<protein>
    <recommendedName>
        <fullName evidence="5">LIM zinc-binding domain-containing protein</fullName>
    </recommendedName>
</protein>
<feature type="domain" description="LIM zinc-binding" evidence="5">
    <location>
        <begin position="351"/>
        <end position="411"/>
    </location>
</feature>
<keyword evidence="3 4" id="KW-0440">LIM domain</keyword>
<evidence type="ECO:0000256" key="2">
    <source>
        <dbReference type="ARBA" id="ARBA00022833"/>
    </source>
</evidence>
<dbReference type="AlphaFoldDB" id="A0AA85FQD4"/>